<proteinExistence type="predicted"/>
<evidence type="ECO:0000313" key="1">
    <source>
        <dbReference type="EMBL" id="ADI62995.1"/>
    </source>
</evidence>
<gene>
    <name evidence="1" type="ordered locus">Aazo_0460</name>
</gene>
<dbReference type="KEGG" id="naz:Aazo_0460"/>
<dbReference type="Proteomes" id="UP000001511">
    <property type="component" value="Chromosome"/>
</dbReference>
<dbReference type="EMBL" id="CP002059">
    <property type="protein sequence ID" value="ADI62995.1"/>
    <property type="molecule type" value="Genomic_DNA"/>
</dbReference>
<evidence type="ECO:0000313" key="2">
    <source>
        <dbReference type="Proteomes" id="UP000001511"/>
    </source>
</evidence>
<name>D7E086_NOSA0</name>
<keyword evidence="2" id="KW-1185">Reference proteome</keyword>
<accession>D7E086</accession>
<dbReference type="HOGENOM" id="CLU_2771759_0_0_3"/>
<protein>
    <submittedName>
        <fullName evidence="1">Uncharacterized protein</fullName>
    </submittedName>
</protein>
<sequence>MSKNIKFPLKKVGLFCLNLNLLIFNFWVRLPLNAATQTGELNIINSQEDAKQLIDITNTNSMLAEKPTQ</sequence>
<dbReference type="AlphaFoldDB" id="D7E086"/>
<reference evidence="1 2" key="1">
    <citation type="journal article" date="2010" name="PLoS ONE">
        <title>Genome erosion in a nitrogen-fixing vertically transmitted endosymbiotic multicellular cyanobacterium.</title>
        <authorList>
            <person name="Ran L."/>
            <person name="Larsson J."/>
            <person name="Vigil-Stenman T."/>
            <person name="Nylander J.A."/>
            <person name="Ininbergs K."/>
            <person name="Zheng W.W."/>
            <person name="Lapidus A."/>
            <person name="Lowry S."/>
            <person name="Haselkorn R."/>
            <person name="Bergman B."/>
        </authorList>
    </citation>
    <scope>NUCLEOTIDE SEQUENCE [LARGE SCALE GENOMIC DNA]</scope>
    <source>
        <strain evidence="1 2">0708</strain>
    </source>
</reference>
<dbReference type="RefSeq" id="WP_013190014.1">
    <property type="nucleotide sequence ID" value="NC_014248.1"/>
</dbReference>
<organism evidence="1 2">
    <name type="scientific">Nostoc azollae (strain 0708)</name>
    <name type="common">Anabaena azollae (strain 0708)</name>
    <dbReference type="NCBI Taxonomy" id="551115"/>
    <lineage>
        <taxon>Bacteria</taxon>
        <taxon>Bacillati</taxon>
        <taxon>Cyanobacteriota</taxon>
        <taxon>Cyanophyceae</taxon>
        <taxon>Nostocales</taxon>
        <taxon>Nostocaceae</taxon>
        <taxon>Trichormus</taxon>
    </lineage>
</organism>